<reference evidence="1" key="1">
    <citation type="submission" date="2023-06" db="EMBL/GenBank/DDBJ databases">
        <title>Gycomyces niveus sp.nov., a novel actinomycete isolated from soil in Shouguang.</title>
        <authorList>
            <person name="Yang X."/>
            <person name="Zhao J."/>
        </authorList>
    </citation>
    <scope>NUCLEOTIDE SEQUENCE</scope>
    <source>
        <strain evidence="1">NEAU C2</strain>
    </source>
</reference>
<keyword evidence="2" id="KW-1185">Reference proteome</keyword>
<evidence type="ECO:0000313" key="2">
    <source>
        <dbReference type="Proteomes" id="UP001171902"/>
    </source>
</evidence>
<organism evidence="1 2">
    <name type="scientific">Glycomyces tritici</name>
    <dbReference type="NCBI Taxonomy" id="2665176"/>
    <lineage>
        <taxon>Bacteria</taxon>
        <taxon>Bacillati</taxon>
        <taxon>Actinomycetota</taxon>
        <taxon>Actinomycetes</taxon>
        <taxon>Glycomycetales</taxon>
        <taxon>Glycomycetaceae</taxon>
        <taxon>Glycomyces</taxon>
    </lineage>
</organism>
<name>A0ABT7YM09_9ACTN</name>
<dbReference type="RefSeq" id="WP_289956597.1">
    <property type="nucleotide sequence ID" value="NZ_JAUEMJ010000002.1"/>
</dbReference>
<sequence>MIEYAEQPLIFLDVDGTVIPFGQSNGSTSEATATETYLAGINPELGRQLAALTCELVWATTWEDEANEVLAPRLGLPPLRVVHWPEPSGEGEREDRWFNLHWKTRTLVAWANGRPFAWVDDEITAADIEWIAAHHHGHALLHPVDGFLGITRQDLEALGAWLRSVS</sequence>
<dbReference type="Pfam" id="PF18143">
    <property type="entry name" value="HAD_SAK_2"/>
    <property type="match status" value="1"/>
</dbReference>
<dbReference type="EMBL" id="JAUEMJ010000002">
    <property type="protein sequence ID" value="MDN3239680.1"/>
    <property type="molecule type" value="Genomic_DNA"/>
</dbReference>
<proteinExistence type="predicted"/>
<gene>
    <name evidence="1" type="ORF">QWI33_08090</name>
</gene>
<comment type="caution">
    <text evidence="1">The sequence shown here is derived from an EMBL/GenBank/DDBJ whole genome shotgun (WGS) entry which is preliminary data.</text>
</comment>
<accession>A0ABT7YM09</accession>
<protein>
    <submittedName>
        <fullName evidence="1">HAD domain-containing protein</fullName>
    </submittedName>
</protein>
<evidence type="ECO:0000313" key="1">
    <source>
        <dbReference type="EMBL" id="MDN3239680.1"/>
    </source>
</evidence>
<dbReference type="Proteomes" id="UP001171902">
    <property type="component" value="Unassembled WGS sequence"/>
</dbReference>